<dbReference type="InterPro" id="IPR004107">
    <property type="entry name" value="Integrase_SAM-like_N"/>
</dbReference>
<organism evidence="3">
    <name type="scientific">Accumulibacter regalis</name>
    <dbReference type="NCBI Taxonomy" id="522306"/>
    <lineage>
        <taxon>Bacteria</taxon>
        <taxon>Pseudomonadati</taxon>
        <taxon>Pseudomonadota</taxon>
        <taxon>Betaproteobacteria</taxon>
        <taxon>Candidatus Accumulibacter</taxon>
    </lineage>
</organism>
<evidence type="ECO:0000256" key="1">
    <source>
        <dbReference type="ARBA" id="ARBA00023125"/>
    </source>
</evidence>
<dbReference type="AlphaFoldDB" id="C7RQP3"/>
<dbReference type="Gene3D" id="1.10.150.130">
    <property type="match status" value="1"/>
</dbReference>
<feature type="domain" description="Integrase SAM-like N-terminal" evidence="2">
    <location>
        <begin position="24"/>
        <end position="59"/>
    </location>
</feature>
<keyword evidence="1" id="KW-0238">DNA-binding</keyword>
<reference evidence="3" key="2">
    <citation type="submission" date="2009-09" db="EMBL/GenBank/DDBJ databases">
        <title>Complete sequence of chromosome of Candidatus Accumulibacter phosphatis clade IIA str. UW-1.</title>
        <authorList>
            <consortium name="US DOE Joint Genome Institute"/>
            <person name="Martin H.G."/>
            <person name="Ivanova N."/>
            <person name="Kunin V."/>
            <person name="Warnecke F."/>
            <person name="Barry K."/>
            <person name="He S."/>
            <person name="Salamov A."/>
            <person name="Szeto E."/>
            <person name="Dalin E."/>
            <person name="Pangilinan J.L."/>
            <person name="Lapidus A."/>
            <person name="Lowry S."/>
            <person name="Kyrpides N.C."/>
            <person name="McMahon K.D."/>
            <person name="Hugenholtz P."/>
        </authorList>
    </citation>
    <scope>NUCLEOTIDE SEQUENCE [LARGE SCALE GENOMIC DNA]</scope>
    <source>
        <strain evidence="3">UW-1</strain>
    </source>
</reference>
<dbReference type="InterPro" id="IPR010998">
    <property type="entry name" value="Integrase_recombinase_N"/>
</dbReference>
<reference evidence="3" key="1">
    <citation type="submission" date="2009-08" db="EMBL/GenBank/DDBJ databases">
        <authorList>
            <consortium name="US DOE Joint Genome Institute"/>
            <person name="Lucas S."/>
            <person name="Copeland A."/>
            <person name="Lapidus A."/>
            <person name="Glavina del Rio T."/>
            <person name="Dalin E."/>
            <person name="Tice H."/>
            <person name="Bruce D."/>
            <person name="Barry K."/>
            <person name="Pitluck S."/>
            <person name="Lowry S."/>
            <person name="Larimer F."/>
            <person name="Land M."/>
            <person name="Hauser L."/>
            <person name="Kyrpides N."/>
            <person name="Ivanova N."/>
            <person name="McMahon K.D."/>
            <person name="Hugenholtz P."/>
        </authorList>
    </citation>
    <scope>NUCLEOTIDE SEQUENCE</scope>
    <source>
        <strain evidence="3">UW-1</strain>
    </source>
</reference>
<dbReference type="eggNOG" id="COG4974">
    <property type="taxonomic scope" value="Bacteria"/>
</dbReference>
<dbReference type="GO" id="GO:0015074">
    <property type="term" value="P:DNA integration"/>
    <property type="evidence" value="ECO:0007669"/>
    <property type="project" value="InterPro"/>
</dbReference>
<name>C7RQP3_ACCRE</name>
<dbReference type="Pfam" id="PF13495">
    <property type="entry name" value="Phage_int_SAM_4"/>
    <property type="match status" value="1"/>
</dbReference>
<dbReference type="EMBL" id="CP001715">
    <property type="protein sequence ID" value="ACV34391.1"/>
    <property type="molecule type" value="Genomic_DNA"/>
</dbReference>
<evidence type="ECO:0000259" key="2">
    <source>
        <dbReference type="Pfam" id="PF13495"/>
    </source>
</evidence>
<dbReference type="STRING" id="522306.CAP2UW1_1056"/>
<proteinExistence type="predicted"/>
<accession>C7RQP3</accession>
<dbReference type="KEGG" id="app:CAP2UW1_1056"/>
<dbReference type="HOGENOM" id="CLU_2662590_0_0_4"/>
<evidence type="ECO:0000313" key="3">
    <source>
        <dbReference type="EMBL" id="ACV34391.1"/>
    </source>
</evidence>
<sequence>MGTFTKNSDKCVNANGVVGPPNRLLDQLSESIRRKDYSIRTEQAYRGWVRRFVLFHGQRLLFHGKRHAIVHSPML</sequence>
<gene>
    <name evidence="3" type="ordered locus">CAP2UW1_1056</name>
</gene>
<protein>
    <recommendedName>
        <fullName evidence="2">Integrase SAM-like N-terminal domain-containing protein</fullName>
    </recommendedName>
</protein>
<dbReference type="GO" id="GO:0003677">
    <property type="term" value="F:DNA binding"/>
    <property type="evidence" value="ECO:0007669"/>
    <property type="project" value="UniProtKB-KW"/>
</dbReference>